<dbReference type="PANTHER" id="PTHR11435:SF1">
    <property type="entry name" value="NADH-UBIQUINONE OXIDOREDUCTASE CHAIN 6"/>
    <property type="match status" value="1"/>
</dbReference>
<evidence type="ECO:0000256" key="2">
    <source>
        <dbReference type="ARBA" id="ARBA00005698"/>
    </source>
</evidence>
<keyword evidence="9" id="KW-0249">Electron transport</keyword>
<dbReference type="GO" id="GO:0031966">
    <property type="term" value="C:mitochondrial membrane"/>
    <property type="evidence" value="ECO:0007669"/>
    <property type="project" value="UniProtKB-SubCell"/>
</dbReference>
<evidence type="ECO:0000256" key="8">
    <source>
        <dbReference type="ARBA" id="ARBA00022967"/>
    </source>
</evidence>
<evidence type="ECO:0000256" key="3">
    <source>
        <dbReference type="ARBA" id="ARBA00012944"/>
    </source>
</evidence>
<protein>
    <recommendedName>
        <fullName evidence="4">NADH-ubiquinone oxidoreductase chain 6</fullName>
        <ecNumber evidence="3">7.1.1.2</ecNumber>
    </recommendedName>
    <alternativeName>
        <fullName evidence="14">NADH dehydrogenase subunit 6</fullName>
    </alternativeName>
</protein>
<comment type="catalytic activity">
    <reaction evidence="15">
        <text>a ubiquinone + NADH + 5 H(+)(in) = a ubiquinol + NAD(+) + 4 H(+)(out)</text>
        <dbReference type="Rhea" id="RHEA:29091"/>
        <dbReference type="Rhea" id="RHEA-COMP:9565"/>
        <dbReference type="Rhea" id="RHEA-COMP:9566"/>
        <dbReference type="ChEBI" id="CHEBI:15378"/>
        <dbReference type="ChEBI" id="CHEBI:16389"/>
        <dbReference type="ChEBI" id="CHEBI:17976"/>
        <dbReference type="ChEBI" id="CHEBI:57540"/>
        <dbReference type="ChEBI" id="CHEBI:57945"/>
        <dbReference type="EC" id="7.1.1.2"/>
    </reaction>
</comment>
<dbReference type="PANTHER" id="PTHR11435">
    <property type="entry name" value="NADH UBIQUINONE OXIDOREDUCTASE SUBUNIT ND6"/>
    <property type="match status" value="1"/>
</dbReference>
<feature type="transmembrane region" description="Helical" evidence="16">
    <location>
        <begin position="48"/>
        <end position="67"/>
    </location>
</feature>
<dbReference type="EMBL" id="MK614511">
    <property type="protein sequence ID" value="QNG56194.1"/>
    <property type="molecule type" value="Genomic_DNA"/>
</dbReference>
<organism evidence="17">
    <name type="scientific">Pediacus ater</name>
    <dbReference type="NCBI Taxonomy" id="2528282"/>
    <lineage>
        <taxon>Eukaryota</taxon>
        <taxon>Metazoa</taxon>
        <taxon>Ecdysozoa</taxon>
        <taxon>Arthropoda</taxon>
        <taxon>Hexapoda</taxon>
        <taxon>Insecta</taxon>
        <taxon>Pterygota</taxon>
        <taxon>Neoptera</taxon>
        <taxon>Endopterygota</taxon>
        <taxon>Coleoptera</taxon>
        <taxon>Polyphaga</taxon>
        <taxon>Cucujiformia</taxon>
        <taxon>Cucujidae</taxon>
        <taxon>Pediacus</taxon>
    </lineage>
</organism>
<evidence type="ECO:0000256" key="6">
    <source>
        <dbReference type="ARBA" id="ARBA00022660"/>
    </source>
</evidence>
<gene>
    <name evidence="17" type="primary">nad6</name>
</gene>
<evidence type="ECO:0000256" key="5">
    <source>
        <dbReference type="ARBA" id="ARBA00022448"/>
    </source>
</evidence>
<evidence type="ECO:0000256" key="11">
    <source>
        <dbReference type="ARBA" id="ARBA00023027"/>
    </source>
</evidence>
<dbReference type="InterPro" id="IPR050269">
    <property type="entry name" value="ComplexI_Subunit6"/>
</dbReference>
<evidence type="ECO:0000256" key="10">
    <source>
        <dbReference type="ARBA" id="ARBA00022989"/>
    </source>
</evidence>
<keyword evidence="7 16" id="KW-0812">Transmembrane</keyword>
<feature type="transmembrane region" description="Helical" evidence="16">
    <location>
        <begin position="79"/>
        <end position="97"/>
    </location>
</feature>
<proteinExistence type="inferred from homology"/>
<feature type="transmembrane region" description="Helical" evidence="16">
    <location>
        <begin position="21"/>
        <end position="42"/>
    </location>
</feature>
<keyword evidence="13 16" id="KW-0472">Membrane</keyword>
<dbReference type="EC" id="7.1.1.2" evidence="3"/>
<evidence type="ECO:0000256" key="14">
    <source>
        <dbReference type="ARBA" id="ARBA00031019"/>
    </source>
</evidence>
<evidence type="ECO:0000313" key="17">
    <source>
        <dbReference type="EMBL" id="QNG56194.1"/>
    </source>
</evidence>
<reference evidence="17" key="1">
    <citation type="journal article" date="2020" name="Syst. Entomol.">
        <title>A comprehensive phylogeny of flat bark beetles (Coleoptera: Cucujidae) with a revised classification and a new South American genus.</title>
        <authorList>
            <person name="Jin M."/>
            <person name="Zwick A."/>
            <person name="Slipinski A."/>
            <person name="Marris J.W.M."/>
            <person name="Thomas M.C."/>
            <person name="Pang H."/>
        </authorList>
    </citation>
    <scope>NUCLEOTIDE SEQUENCE</scope>
</reference>
<keyword evidence="5" id="KW-0813">Transport</keyword>
<accession>A0A7G7MTN5</accession>
<dbReference type="AlphaFoldDB" id="A0A7G7MTN5"/>
<evidence type="ECO:0000256" key="7">
    <source>
        <dbReference type="ARBA" id="ARBA00022692"/>
    </source>
</evidence>
<keyword evidence="10 16" id="KW-1133">Transmembrane helix</keyword>
<name>A0A7G7MTN5_9CUCU</name>
<sequence length="167" mass="20018">MTQYLMMIMMMTSITFLFMNHPITMGSILLIQTIMITIITGIMNFNFWYSYIIFLVMIGGMLILFMYMTSIASNEKFLFSKKILMMNTSMFFLMIFMNKDPLKTNYILLNEMFLNKNLNFNLSKIMNKFLFYPYMMLYLMVIIYLFFTLIATVKIINIKYGPLRQKM</sequence>
<keyword evidence="12 17" id="KW-0496">Mitochondrion</keyword>
<feature type="transmembrane region" description="Helical" evidence="16">
    <location>
        <begin position="131"/>
        <end position="157"/>
    </location>
</feature>
<geneLocation type="mitochondrion" evidence="17"/>
<evidence type="ECO:0000256" key="1">
    <source>
        <dbReference type="ARBA" id="ARBA00004225"/>
    </source>
</evidence>
<comment type="similarity">
    <text evidence="2">Belongs to the complex I subunit 6 family.</text>
</comment>
<keyword evidence="11" id="KW-0520">NAD</keyword>
<evidence type="ECO:0000256" key="12">
    <source>
        <dbReference type="ARBA" id="ARBA00023128"/>
    </source>
</evidence>
<evidence type="ECO:0000256" key="15">
    <source>
        <dbReference type="ARBA" id="ARBA00049551"/>
    </source>
</evidence>
<evidence type="ECO:0000256" key="9">
    <source>
        <dbReference type="ARBA" id="ARBA00022982"/>
    </source>
</evidence>
<dbReference type="GO" id="GO:0008137">
    <property type="term" value="F:NADH dehydrogenase (ubiquinone) activity"/>
    <property type="evidence" value="ECO:0007669"/>
    <property type="project" value="UniProtKB-EC"/>
</dbReference>
<keyword evidence="8" id="KW-1278">Translocase</keyword>
<keyword evidence="6" id="KW-0679">Respiratory chain</keyword>
<evidence type="ECO:0000256" key="16">
    <source>
        <dbReference type="SAM" id="Phobius"/>
    </source>
</evidence>
<evidence type="ECO:0000256" key="4">
    <source>
        <dbReference type="ARBA" id="ARBA00021095"/>
    </source>
</evidence>
<evidence type="ECO:0000256" key="13">
    <source>
        <dbReference type="ARBA" id="ARBA00023136"/>
    </source>
</evidence>
<comment type="subcellular location">
    <subcellularLocation>
        <location evidence="1">Mitochondrion membrane</location>
        <topology evidence="1">Multi-pass membrane protein</topology>
    </subcellularLocation>
</comment>